<comment type="caution">
    <text evidence="3">The sequence shown here is derived from an EMBL/GenBank/DDBJ whole genome shotgun (WGS) entry which is preliminary data.</text>
</comment>
<dbReference type="Pfam" id="PF03372">
    <property type="entry name" value="Exo_endo_phos"/>
    <property type="match status" value="1"/>
</dbReference>
<dbReference type="Proteomes" id="UP000789423">
    <property type="component" value="Unassembled WGS sequence"/>
</dbReference>
<name>A0ABM8YBH9_9BACI</name>
<dbReference type="SUPFAM" id="SSF56219">
    <property type="entry name" value="DNase I-like"/>
    <property type="match status" value="1"/>
</dbReference>
<protein>
    <recommendedName>
        <fullName evidence="2">Endonuclease/exonuclease/phosphatase domain-containing protein</fullName>
    </recommendedName>
</protein>
<dbReference type="PANTHER" id="PTHR14859">
    <property type="entry name" value="CALCOFLUOR WHITE HYPERSENSITIVE PROTEIN PRECURSOR"/>
    <property type="match status" value="1"/>
</dbReference>
<feature type="domain" description="Endonuclease/exonuclease/phosphatase" evidence="2">
    <location>
        <begin position="42"/>
        <end position="275"/>
    </location>
</feature>
<evidence type="ECO:0000256" key="1">
    <source>
        <dbReference type="SAM" id="SignalP"/>
    </source>
</evidence>
<proteinExistence type="predicted"/>
<keyword evidence="1" id="KW-0732">Signal</keyword>
<dbReference type="PANTHER" id="PTHR14859:SF15">
    <property type="entry name" value="ENDONUCLEASE_EXONUCLEASE_PHOSPHATASE DOMAIN-CONTAINING PROTEIN"/>
    <property type="match status" value="1"/>
</dbReference>
<feature type="signal peptide" evidence="1">
    <location>
        <begin position="1"/>
        <end position="26"/>
    </location>
</feature>
<dbReference type="InterPro" id="IPR036691">
    <property type="entry name" value="Endo/exonu/phosph_ase_sf"/>
</dbReference>
<gene>
    <name evidence="3" type="ORF">BACCIP111899_02254</name>
</gene>
<dbReference type="InterPro" id="IPR005135">
    <property type="entry name" value="Endo/exonuclease/phosphatase"/>
</dbReference>
<dbReference type="InterPro" id="IPR051916">
    <property type="entry name" value="GPI-anchor_lipid_remodeler"/>
</dbReference>
<evidence type="ECO:0000313" key="4">
    <source>
        <dbReference type="Proteomes" id="UP000789423"/>
    </source>
</evidence>
<organism evidence="3 4">
    <name type="scientific">Bacillus rhizoplanae</name>
    <dbReference type="NCBI Taxonomy" id="2880966"/>
    <lineage>
        <taxon>Bacteria</taxon>
        <taxon>Bacillati</taxon>
        <taxon>Bacillota</taxon>
        <taxon>Bacilli</taxon>
        <taxon>Bacillales</taxon>
        <taxon>Bacillaceae</taxon>
        <taxon>Bacillus</taxon>
    </lineage>
</organism>
<reference evidence="3 4" key="1">
    <citation type="submission" date="2021-10" db="EMBL/GenBank/DDBJ databases">
        <authorList>
            <person name="Criscuolo A."/>
        </authorList>
    </citation>
    <scope>NUCLEOTIDE SEQUENCE [LARGE SCALE GENOMIC DNA]</scope>
    <source>
        <strain evidence="4">CIP 111899</strain>
    </source>
</reference>
<evidence type="ECO:0000259" key="2">
    <source>
        <dbReference type="Pfam" id="PF03372"/>
    </source>
</evidence>
<evidence type="ECO:0000313" key="3">
    <source>
        <dbReference type="EMBL" id="CAG9613059.1"/>
    </source>
</evidence>
<dbReference type="Gene3D" id="3.60.10.10">
    <property type="entry name" value="Endonuclease/exonuclease/phosphatase"/>
    <property type="match status" value="1"/>
</dbReference>
<sequence>MMLKKVCMMIAVFLLVFSYFQSPSFAQDRNEQQEKGVHLRVMSYNIHYGNNFYNQYDIESITNVIKDSGADIIGLQEVDVHWGDRSNFDNEIAKIAQSLNMYYFFAPIYNLSPLQAGQPNRQFGVAILSKYPILKAENREITRLSTQVPNPKPELSPGFAETLINVKGIKLNVYATHLDYRTDPTVRNMQVHDMLNVMSESHREKILFGDMNAVPTAPELQPLLEAYQDSWKEERDGIGYTFPAKQPDRKIDYILTTSGVKIQSSRTLDTLASDHRPIISDIFIKKD</sequence>
<accession>A0ABM8YBH9</accession>
<dbReference type="EMBL" id="CAKJTI010000009">
    <property type="protein sequence ID" value="CAG9613059.1"/>
    <property type="molecule type" value="Genomic_DNA"/>
</dbReference>
<feature type="chain" id="PRO_5046062749" description="Endonuclease/exonuclease/phosphatase domain-containing protein" evidence="1">
    <location>
        <begin position="27"/>
        <end position="287"/>
    </location>
</feature>
<keyword evidence="4" id="KW-1185">Reference proteome</keyword>